<dbReference type="NCBIfam" id="NF003971">
    <property type="entry name" value="PRK05465.1"/>
    <property type="match status" value="1"/>
</dbReference>
<feature type="binding site" evidence="5">
    <location>
        <position position="195"/>
    </location>
    <ligand>
        <name>adenosylcob(III)alamin</name>
        <dbReference type="ChEBI" id="CHEBI:18408"/>
    </ligand>
</feature>
<dbReference type="GO" id="GO:0006520">
    <property type="term" value="P:amino acid metabolic process"/>
    <property type="evidence" value="ECO:0007669"/>
    <property type="project" value="InterPro"/>
</dbReference>
<dbReference type="Gene3D" id="1.10.30.40">
    <property type="entry name" value="Ethanolamine ammonia-lyase light chain (EutC), N-terminal domain"/>
    <property type="match status" value="1"/>
</dbReference>
<sequence length="280" mass="30766">MTAEDKSKDLVTGNPWSGLRQFTSARIALGRSGLSMPTSPQLAFQLAHAQARDAVHHELNAASLKDTLIDTFDLPQEECILLQSSAVDRTTYLKRPDFGRTLSDSSRKLLAGYCPESVTADQHRQFDLAFVLVDGLSALAIEHNALAFLQLAYPRFKQDGLNIAPFTVVQQGRVAIGDEIGERLRVKLVVVMIGERPGLSSPDSMGLYITWQPKVGLTDESRNCISNIHTAGLSYSEAVHKLHYLATEARTRQLTGVQLKDETASLTQQITATTDNFLLT</sequence>
<evidence type="ECO:0000313" key="6">
    <source>
        <dbReference type="EMBL" id="PRY99161.1"/>
    </source>
</evidence>
<feature type="binding site" evidence="5">
    <location>
        <position position="174"/>
    </location>
    <ligand>
        <name>adenosylcob(III)alamin</name>
        <dbReference type="ChEBI" id="CHEBI:18408"/>
    </ligand>
</feature>
<keyword evidence="3 5" id="KW-0170">Cobalt</keyword>
<evidence type="ECO:0000256" key="5">
    <source>
        <dbReference type="HAMAP-Rule" id="MF_00601"/>
    </source>
</evidence>
<comment type="subcellular location">
    <subcellularLocation>
        <location evidence="5">Bacterial microcompartment</location>
    </subcellularLocation>
</comment>
<dbReference type="UniPathway" id="UPA00560"/>
<proteinExistence type="inferred from homology"/>
<evidence type="ECO:0000256" key="3">
    <source>
        <dbReference type="ARBA" id="ARBA00023285"/>
    </source>
</evidence>
<dbReference type="PANTHER" id="PTHR39330:SF1">
    <property type="entry name" value="ETHANOLAMINE AMMONIA-LYASE SMALL SUBUNIT"/>
    <property type="match status" value="1"/>
</dbReference>
<dbReference type="Proteomes" id="UP000238308">
    <property type="component" value="Unassembled WGS sequence"/>
</dbReference>
<dbReference type="GO" id="GO:0046336">
    <property type="term" value="P:ethanolamine catabolic process"/>
    <property type="evidence" value="ECO:0007669"/>
    <property type="project" value="UniProtKB-UniRule"/>
</dbReference>
<dbReference type="RefSeq" id="WP_106226492.1">
    <property type="nucleotide sequence ID" value="NZ_PVTV01000011.1"/>
</dbReference>
<accession>A0A2T0XJR8</accession>
<keyword evidence="7" id="KW-1185">Reference proteome</keyword>
<dbReference type="EC" id="4.3.1.7" evidence="5"/>
<dbReference type="InterPro" id="IPR042251">
    <property type="entry name" value="EutC_C"/>
</dbReference>
<keyword evidence="1 5" id="KW-0846">Cobalamin</keyword>
<comment type="cofactor">
    <cofactor evidence="5">
        <name>adenosylcob(III)alamin</name>
        <dbReference type="ChEBI" id="CHEBI:18408"/>
    </cofactor>
    <text evidence="5">Binds between the large and small subunits.</text>
</comment>
<keyword evidence="4 5" id="KW-1283">Bacterial microcompartment</keyword>
<comment type="pathway">
    <text evidence="5">Amine and polyamine degradation; ethanolamine degradation.</text>
</comment>
<evidence type="ECO:0000256" key="1">
    <source>
        <dbReference type="ARBA" id="ARBA00022628"/>
    </source>
</evidence>
<gene>
    <name evidence="5" type="primary">eutC</name>
    <name evidence="6" type="ORF">BCM14_0602</name>
</gene>
<comment type="similarity">
    <text evidence="5">Belongs to the EutC family.</text>
</comment>
<dbReference type="InterPro" id="IPR009246">
    <property type="entry name" value="EutC"/>
</dbReference>
<dbReference type="PIRSF" id="PIRSF018982">
    <property type="entry name" value="EutC"/>
    <property type="match status" value="1"/>
</dbReference>
<keyword evidence="2 5" id="KW-0456">Lyase</keyword>
<dbReference type="HAMAP" id="MF_00601">
    <property type="entry name" value="EutC"/>
    <property type="match status" value="1"/>
</dbReference>
<dbReference type="OrthoDB" id="114248at2"/>
<protein>
    <recommendedName>
        <fullName evidence="5">Ethanolamine ammonia-lyase small subunit</fullName>
        <shortName evidence="5">EAL small subunit</shortName>
        <ecNumber evidence="5">4.3.1.7</ecNumber>
    </recommendedName>
</protein>
<evidence type="ECO:0000256" key="2">
    <source>
        <dbReference type="ARBA" id="ARBA00023239"/>
    </source>
</evidence>
<dbReference type="Gene3D" id="3.40.50.11240">
    <property type="entry name" value="Ethanolamine ammonia-lyase light chain (EutC)"/>
    <property type="match status" value="1"/>
</dbReference>
<dbReference type="AlphaFoldDB" id="A0A2T0XJR8"/>
<dbReference type="EMBL" id="PVTV01000011">
    <property type="protein sequence ID" value="PRY99161.1"/>
    <property type="molecule type" value="Genomic_DNA"/>
</dbReference>
<dbReference type="PANTHER" id="PTHR39330">
    <property type="entry name" value="ETHANOLAMINE AMMONIA-LYASE LIGHT CHAIN"/>
    <property type="match status" value="1"/>
</dbReference>
<feature type="binding site" evidence="5">
    <location>
        <position position="224"/>
    </location>
    <ligand>
        <name>adenosylcob(III)alamin</name>
        <dbReference type="ChEBI" id="CHEBI:18408"/>
    </ligand>
</feature>
<evidence type="ECO:0000313" key="7">
    <source>
        <dbReference type="Proteomes" id="UP000238308"/>
    </source>
</evidence>
<dbReference type="Pfam" id="PF05985">
    <property type="entry name" value="EutC"/>
    <property type="match status" value="1"/>
</dbReference>
<organism evidence="6 7">
    <name type="scientific">Jezberella montanilacus</name>
    <dbReference type="NCBI Taxonomy" id="323426"/>
    <lineage>
        <taxon>Bacteria</taxon>
        <taxon>Pseudomonadati</taxon>
        <taxon>Pseudomonadota</taxon>
        <taxon>Betaproteobacteria</taxon>
        <taxon>Burkholderiales</taxon>
        <taxon>Alcaligenaceae</taxon>
        <taxon>Jezberella</taxon>
    </lineage>
</organism>
<evidence type="ECO:0000256" key="4">
    <source>
        <dbReference type="ARBA" id="ARBA00024446"/>
    </source>
</evidence>
<comment type="catalytic activity">
    <reaction evidence="5">
        <text>ethanolamine = acetaldehyde + NH4(+)</text>
        <dbReference type="Rhea" id="RHEA:15313"/>
        <dbReference type="ChEBI" id="CHEBI:15343"/>
        <dbReference type="ChEBI" id="CHEBI:28938"/>
        <dbReference type="ChEBI" id="CHEBI:57603"/>
        <dbReference type="EC" id="4.3.1.7"/>
    </reaction>
</comment>
<comment type="function">
    <text evidence="5">Catalyzes the deamination of various vicinal amino-alcohols to oxo compounds. Allows this organism to utilize ethanolamine as the sole source of nitrogen and carbon in the presence of external vitamin B12.</text>
</comment>
<dbReference type="InterPro" id="IPR042255">
    <property type="entry name" value="EutC_N"/>
</dbReference>
<comment type="caution">
    <text evidence="6">The sequence shown here is derived from an EMBL/GenBank/DDBJ whole genome shotgun (WGS) entry which is preliminary data.</text>
</comment>
<dbReference type="GO" id="GO:0008851">
    <property type="term" value="F:ethanolamine ammonia-lyase activity"/>
    <property type="evidence" value="ECO:0007669"/>
    <property type="project" value="UniProtKB-UniRule"/>
</dbReference>
<comment type="subunit">
    <text evidence="5">The basic unit is a heterodimer which dimerizes to form tetramers. The heterotetramers trimerize; 6 large subunits form a core ring with 6 small subunits projecting outwards.</text>
</comment>
<reference evidence="6 7" key="1">
    <citation type="submission" date="2018-03" db="EMBL/GenBank/DDBJ databases">
        <title>Genomic Encyclopedia of Type Strains, Phase III (KMG-III): the genomes of soil and plant-associated and newly described type strains.</title>
        <authorList>
            <person name="Whitman W."/>
        </authorList>
    </citation>
    <scope>NUCLEOTIDE SEQUENCE [LARGE SCALE GENOMIC DNA]</scope>
    <source>
        <strain evidence="6 7">MWH-P2sevCIIIb</strain>
    </source>
</reference>
<name>A0A2T0XJR8_9BURK</name>
<dbReference type="GO" id="GO:0031471">
    <property type="term" value="C:ethanolamine degradation polyhedral organelle"/>
    <property type="evidence" value="ECO:0007669"/>
    <property type="project" value="UniProtKB-UniRule"/>
</dbReference>
<dbReference type="GO" id="GO:0031419">
    <property type="term" value="F:cobalamin binding"/>
    <property type="evidence" value="ECO:0007669"/>
    <property type="project" value="UniProtKB-UniRule"/>
</dbReference>
<dbReference type="GO" id="GO:0009350">
    <property type="term" value="C:ethanolamine ammonia-lyase complex"/>
    <property type="evidence" value="ECO:0007669"/>
    <property type="project" value="UniProtKB-UniRule"/>
</dbReference>